<evidence type="ECO:0000313" key="1">
    <source>
        <dbReference type="EMBL" id="MCI63307.1"/>
    </source>
</evidence>
<organism evidence="1 2">
    <name type="scientific">Trifolium medium</name>
    <dbReference type="NCBI Taxonomy" id="97028"/>
    <lineage>
        <taxon>Eukaryota</taxon>
        <taxon>Viridiplantae</taxon>
        <taxon>Streptophyta</taxon>
        <taxon>Embryophyta</taxon>
        <taxon>Tracheophyta</taxon>
        <taxon>Spermatophyta</taxon>
        <taxon>Magnoliopsida</taxon>
        <taxon>eudicotyledons</taxon>
        <taxon>Gunneridae</taxon>
        <taxon>Pentapetalae</taxon>
        <taxon>rosids</taxon>
        <taxon>fabids</taxon>
        <taxon>Fabales</taxon>
        <taxon>Fabaceae</taxon>
        <taxon>Papilionoideae</taxon>
        <taxon>50 kb inversion clade</taxon>
        <taxon>NPAAA clade</taxon>
        <taxon>Hologalegina</taxon>
        <taxon>IRL clade</taxon>
        <taxon>Trifolieae</taxon>
        <taxon>Trifolium</taxon>
    </lineage>
</organism>
<protein>
    <submittedName>
        <fullName evidence="1">Uncharacterized protein</fullName>
    </submittedName>
</protein>
<name>A0A392TS72_9FABA</name>
<accession>A0A392TS72</accession>
<dbReference type="Proteomes" id="UP000265520">
    <property type="component" value="Unassembled WGS sequence"/>
</dbReference>
<reference evidence="1 2" key="1">
    <citation type="journal article" date="2018" name="Front. Plant Sci.">
        <title>Red Clover (Trifolium pratense) and Zigzag Clover (T. medium) - A Picture of Genomic Similarities and Differences.</title>
        <authorList>
            <person name="Dluhosova J."/>
            <person name="Istvanek J."/>
            <person name="Nedelnik J."/>
            <person name="Repkova J."/>
        </authorList>
    </citation>
    <scope>NUCLEOTIDE SEQUENCE [LARGE SCALE GENOMIC DNA]</scope>
    <source>
        <strain evidence="2">cv. 10/8</strain>
        <tissue evidence="1">Leaf</tissue>
    </source>
</reference>
<proteinExistence type="predicted"/>
<evidence type="ECO:0000313" key="2">
    <source>
        <dbReference type="Proteomes" id="UP000265520"/>
    </source>
</evidence>
<comment type="caution">
    <text evidence="1">The sequence shown here is derived from an EMBL/GenBank/DDBJ whole genome shotgun (WGS) entry which is preliminary data.</text>
</comment>
<dbReference type="EMBL" id="LXQA010634729">
    <property type="protein sequence ID" value="MCI63307.1"/>
    <property type="molecule type" value="Genomic_DNA"/>
</dbReference>
<dbReference type="AlphaFoldDB" id="A0A392TS72"/>
<keyword evidence="2" id="KW-1185">Reference proteome</keyword>
<sequence length="33" mass="3922">MICILVGFDDHVVHIYLEHVSYFSSEHFVHHPL</sequence>
<feature type="non-terminal residue" evidence="1">
    <location>
        <position position="33"/>
    </location>
</feature>